<feature type="chain" id="PRO_5003885007" description="Yeast cell wall synthesis Kre9/Knh1-like N-terminal domain-containing protein" evidence="2">
    <location>
        <begin position="22"/>
        <end position="132"/>
    </location>
</feature>
<evidence type="ECO:0000256" key="2">
    <source>
        <dbReference type="SAM" id="SignalP"/>
    </source>
</evidence>
<accession>K5VU20</accession>
<evidence type="ECO:0000313" key="4">
    <source>
        <dbReference type="EMBL" id="EKM55003.1"/>
    </source>
</evidence>
<dbReference type="HOGENOM" id="CLU_083660_1_0_1"/>
<dbReference type="InParanoid" id="K5VU20"/>
<keyword evidence="1 2" id="KW-0732">Signal</keyword>
<feature type="signal peptide" evidence="2">
    <location>
        <begin position="1"/>
        <end position="21"/>
    </location>
</feature>
<dbReference type="KEGG" id="pco:PHACADRAFT_208534"/>
<protein>
    <recommendedName>
        <fullName evidence="3">Yeast cell wall synthesis Kre9/Knh1-like N-terminal domain-containing protein</fullName>
    </recommendedName>
</protein>
<reference evidence="4 5" key="1">
    <citation type="journal article" date="2012" name="BMC Genomics">
        <title>Comparative genomics of the white-rot fungi, Phanerochaete carnosa and P. chrysosporium, to elucidate the genetic basis of the distinct wood types they colonize.</title>
        <authorList>
            <person name="Suzuki H."/>
            <person name="MacDonald J."/>
            <person name="Syed K."/>
            <person name="Salamov A."/>
            <person name="Hori C."/>
            <person name="Aerts A."/>
            <person name="Henrissat B."/>
            <person name="Wiebenga A."/>
            <person name="vanKuyk P.A."/>
            <person name="Barry K."/>
            <person name="Lindquist E."/>
            <person name="LaButti K."/>
            <person name="Lapidus A."/>
            <person name="Lucas S."/>
            <person name="Coutinho P."/>
            <person name="Gong Y."/>
            <person name="Samejima M."/>
            <person name="Mahadevan R."/>
            <person name="Abou-Zaid M."/>
            <person name="de Vries R.P."/>
            <person name="Igarashi K."/>
            <person name="Yadav J.S."/>
            <person name="Grigoriev I.V."/>
            <person name="Master E.R."/>
        </authorList>
    </citation>
    <scope>NUCLEOTIDE SEQUENCE [LARGE SCALE GENOMIC DNA]</scope>
    <source>
        <strain evidence="4 5">HHB-10118-sp</strain>
    </source>
</reference>
<dbReference type="Proteomes" id="UP000008370">
    <property type="component" value="Unassembled WGS sequence"/>
</dbReference>
<dbReference type="InterPro" id="IPR006530">
    <property type="entry name" value="YD"/>
</dbReference>
<dbReference type="OrthoDB" id="2317741at2759"/>
<dbReference type="NCBIfam" id="TIGR01643">
    <property type="entry name" value="YD_repeat_2x"/>
    <property type="match status" value="1"/>
</dbReference>
<organism evidence="4 5">
    <name type="scientific">Phanerochaete carnosa (strain HHB-10118-sp)</name>
    <name type="common">White-rot fungus</name>
    <name type="synonym">Peniophora carnosa</name>
    <dbReference type="NCBI Taxonomy" id="650164"/>
    <lineage>
        <taxon>Eukaryota</taxon>
        <taxon>Fungi</taxon>
        <taxon>Dikarya</taxon>
        <taxon>Basidiomycota</taxon>
        <taxon>Agaricomycotina</taxon>
        <taxon>Agaricomycetes</taxon>
        <taxon>Polyporales</taxon>
        <taxon>Phanerochaetaceae</taxon>
        <taxon>Phanerochaete</taxon>
    </lineage>
</organism>
<dbReference type="GeneID" id="18912762"/>
<dbReference type="RefSeq" id="XP_007395351.1">
    <property type="nucleotide sequence ID" value="XM_007395289.1"/>
</dbReference>
<dbReference type="AlphaFoldDB" id="K5VU20"/>
<proteinExistence type="predicted"/>
<evidence type="ECO:0000259" key="3">
    <source>
        <dbReference type="Pfam" id="PF10342"/>
    </source>
</evidence>
<dbReference type="InterPro" id="IPR018466">
    <property type="entry name" value="Kre9/Knh1-like_N"/>
</dbReference>
<gene>
    <name evidence="4" type="ORF">PHACADRAFT_208534</name>
</gene>
<sequence>MKFTTALAAFALATVSQFVNAAPAQQARDVWDPKVTYPTTGSVLQSGQTYTVTWDLSQKPAEVTNPIGHITLNFGETGTPVILAMGFDLSSGQTQITIPEVYTQSDYSITLFGDSGNWSEEFEIQGYDPLAQ</sequence>
<evidence type="ECO:0000256" key="1">
    <source>
        <dbReference type="ARBA" id="ARBA00022729"/>
    </source>
</evidence>
<dbReference type="Pfam" id="PF10342">
    <property type="entry name" value="Kre9_KNH"/>
    <property type="match status" value="1"/>
</dbReference>
<dbReference type="EMBL" id="JH930472">
    <property type="protein sequence ID" value="EKM55003.1"/>
    <property type="molecule type" value="Genomic_DNA"/>
</dbReference>
<feature type="domain" description="Yeast cell wall synthesis Kre9/Knh1-like N-terminal" evidence="3">
    <location>
        <begin position="38"/>
        <end position="124"/>
    </location>
</feature>
<evidence type="ECO:0000313" key="5">
    <source>
        <dbReference type="Proteomes" id="UP000008370"/>
    </source>
</evidence>
<keyword evidence="5" id="KW-1185">Reference proteome</keyword>
<name>K5VU20_PHACS</name>